<protein>
    <submittedName>
        <fullName evidence="2">Protein tyrosine phosphatase</fullName>
    </submittedName>
</protein>
<dbReference type="InterPro" id="IPR050438">
    <property type="entry name" value="LMW_PTPase"/>
</dbReference>
<dbReference type="EMBL" id="AXNT01000065">
    <property type="protein sequence ID" value="KGM02126.1"/>
    <property type="molecule type" value="Genomic_DNA"/>
</dbReference>
<dbReference type="SUPFAM" id="SSF52788">
    <property type="entry name" value="Phosphotyrosine protein phosphatases I"/>
    <property type="match status" value="1"/>
</dbReference>
<sequence>MTSPDAPRPFHVLAVCTGNICRSPAVERLLATGLGAPWPVGRTLRGPAVGPDGAVVSSAGTGAVVGAPVSPLMVDLLHGAGVDASGFAARQLTPEIVRSADLVLALTRRHRSAVVELFPGAVRRTFTLRELARLASHVDRAQLPAGAGIGDRLRALVPLAAAQRGLVPAEPGADDVVDPYGHSAEVFQRSYNELAPAVATLVHVVRG</sequence>
<dbReference type="Gene3D" id="3.40.50.2300">
    <property type="match status" value="1"/>
</dbReference>
<organism evidence="2 3">
    <name type="scientific">Cellulomonas cellasea DSM 20118</name>
    <dbReference type="NCBI Taxonomy" id="1408250"/>
    <lineage>
        <taxon>Bacteria</taxon>
        <taxon>Bacillati</taxon>
        <taxon>Actinomycetota</taxon>
        <taxon>Actinomycetes</taxon>
        <taxon>Micrococcales</taxon>
        <taxon>Cellulomonadaceae</taxon>
        <taxon>Cellulomonas</taxon>
    </lineage>
</organism>
<dbReference type="SMART" id="SM00226">
    <property type="entry name" value="LMWPc"/>
    <property type="match status" value="1"/>
</dbReference>
<dbReference type="Pfam" id="PF01451">
    <property type="entry name" value="LMWPc"/>
    <property type="match status" value="1"/>
</dbReference>
<dbReference type="PANTHER" id="PTHR11717:SF31">
    <property type="entry name" value="LOW MOLECULAR WEIGHT PROTEIN-TYROSINE-PHOSPHATASE ETP-RELATED"/>
    <property type="match status" value="1"/>
</dbReference>
<gene>
    <name evidence="2" type="ORF">Q760_15425</name>
</gene>
<dbReference type="AlphaFoldDB" id="A0A0A0BA08"/>
<dbReference type="PANTHER" id="PTHR11717">
    <property type="entry name" value="LOW MOLECULAR WEIGHT PROTEIN TYROSINE PHOSPHATASE"/>
    <property type="match status" value="1"/>
</dbReference>
<dbReference type="InterPro" id="IPR023485">
    <property type="entry name" value="Ptyr_pPase"/>
</dbReference>
<dbReference type="GO" id="GO:0004725">
    <property type="term" value="F:protein tyrosine phosphatase activity"/>
    <property type="evidence" value="ECO:0007669"/>
    <property type="project" value="TreeGrafter"/>
</dbReference>
<evidence type="ECO:0000259" key="1">
    <source>
        <dbReference type="SMART" id="SM00226"/>
    </source>
</evidence>
<dbReference type="InterPro" id="IPR036196">
    <property type="entry name" value="Ptyr_pPase_sf"/>
</dbReference>
<accession>A0A0A0BA08</accession>
<proteinExistence type="predicted"/>
<dbReference type="RefSeq" id="WP_034629948.1">
    <property type="nucleotide sequence ID" value="NZ_AXNT01000065.1"/>
</dbReference>
<dbReference type="STRING" id="1408250.Q760_15425"/>
<dbReference type="Proteomes" id="UP000029833">
    <property type="component" value="Unassembled WGS sequence"/>
</dbReference>
<reference evidence="2 3" key="1">
    <citation type="submission" date="2013-10" db="EMBL/GenBank/DDBJ databases">
        <authorList>
            <person name="Wang G."/>
            <person name="Zhuang W."/>
        </authorList>
    </citation>
    <scope>NUCLEOTIDE SEQUENCE [LARGE SCALE GENOMIC DNA]</scope>
    <source>
        <strain evidence="2 3">DSM 20118</strain>
    </source>
</reference>
<feature type="domain" description="Phosphotyrosine protein phosphatase I" evidence="1">
    <location>
        <begin position="10"/>
        <end position="204"/>
    </location>
</feature>
<evidence type="ECO:0000313" key="3">
    <source>
        <dbReference type="Proteomes" id="UP000029833"/>
    </source>
</evidence>
<keyword evidence="3" id="KW-1185">Reference proteome</keyword>
<evidence type="ECO:0000313" key="2">
    <source>
        <dbReference type="EMBL" id="KGM02126.1"/>
    </source>
</evidence>
<name>A0A0A0BA08_9CELL</name>
<comment type="caution">
    <text evidence="2">The sequence shown here is derived from an EMBL/GenBank/DDBJ whole genome shotgun (WGS) entry which is preliminary data.</text>
</comment>